<gene>
    <name evidence="1" type="ORF">METZ01_LOCUS479807</name>
</gene>
<accession>A0A383C4F7</accession>
<protein>
    <recommendedName>
        <fullName evidence="2">Luciferase-like domain-containing protein</fullName>
    </recommendedName>
</protein>
<dbReference type="InterPro" id="IPR036661">
    <property type="entry name" value="Luciferase-like_sf"/>
</dbReference>
<reference evidence="1" key="1">
    <citation type="submission" date="2018-05" db="EMBL/GenBank/DDBJ databases">
        <authorList>
            <person name="Lanie J.A."/>
            <person name="Ng W.-L."/>
            <person name="Kazmierczak K.M."/>
            <person name="Andrzejewski T.M."/>
            <person name="Davidsen T.M."/>
            <person name="Wayne K.J."/>
            <person name="Tettelin H."/>
            <person name="Glass J.I."/>
            <person name="Rusch D."/>
            <person name="Podicherti R."/>
            <person name="Tsui H.-C.T."/>
            <person name="Winkler M.E."/>
        </authorList>
    </citation>
    <scope>NUCLEOTIDE SEQUENCE</scope>
</reference>
<dbReference type="Gene3D" id="3.20.20.30">
    <property type="entry name" value="Luciferase-like domain"/>
    <property type="match status" value="1"/>
</dbReference>
<dbReference type="GO" id="GO:0016705">
    <property type="term" value="F:oxidoreductase activity, acting on paired donors, with incorporation or reduction of molecular oxygen"/>
    <property type="evidence" value="ECO:0007669"/>
    <property type="project" value="InterPro"/>
</dbReference>
<proteinExistence type="predicted"/>
<evidence type="ECO:0008006" key="2">
    <source>
        <dbReference type="Google" id="ProtNLM"/>
    </source>
</evidence>
<dbReference type="SUPFAM" id="SSF51679">
    <property type="entry name" value="Bacterial luciferase-like"/>
    <property type="match status" value="1"/>
</dbReference>
<dbReference type="AlphaFoldDB" id="A0A383C4F7"/>
<dbReference type="EMBL" id="UINC01205676">
    <property type="protein sequence ID" value="SVE26953.1"/>
    <property type="molecule type" value="Genomic_DNA"/>
</dbReference>
<evidence type="ECO:0000313" key="1">
    <source>
        <dbReference type="EMBL" id="SVE26953.1"/>
    </source>
</evidence>
<name>A0A383C4F7_9ZZZZ</name>
<organism evidence="1">
    <name type="scientific">marine metagenome</name>
    <dbReference type="NCBI Taxonomy" id="408172"/>
    <lineage>
        <taxon>unclassified sequences</taxon>
        <taxon>metagenomes</taxon>
        <taxon>ecological metagenomes</taxon>
    </lineage>
</organism>
<sequence length="57" mass="6463">MDFGMQFFPCVGPKLKPADQYFDECLSLAGMADENGYSHIRIVEHYFHAYGGYSPNP</sequence>
<feature type="non-terminal residue" evidence="1">
    <location>
        <position position="57"/>
    </location>
</feature>